<feature type="domain" description="PH" evidence="2">
    <location>
        <begin position="184"/>
        <end position="289"/>
    </location>
</feature>
<dbReference type="SMART" id="SM00233">
    <property type="entry name" value="PH"/>
    <property type="match status" value="1"/>
</dbReference>
<feature type="region of interest" description="Disordered" evidence="1">
    <location>
        <begin position="1"/>
        <end position="31"/>
    </location>
</feature>
<evidence type="ECO:0000256" key="1">
    <source>
        <dbReference type="SAM" id="MobiDB-lite"/>
    </source>
</evidence>
<dbReference type="PROSITE" id="PS50003">
    <property type="entry name" value="PH_DOMAIN"/>
    <property type="match status" value="1"/>
</dbReference>
<feature type="region of interest" description="Disordered" evidence="1">
    <location>
        <begin position="78"/>
        <end position="102"/>
    </location>
</feature>
<accession>A0A9P5SIR7</accession>
<gene>
    <name evidence="3" type="ORF">BG006_008392</name>
</gene>
<feature type="compositionally biased region" description="Low complexity" evidence="1">
    <location>
        <begin position="542"/>
        <end position="553"/>
    </location>
</feature>
<feature type="compositionally biased region" description="Basic and acidic residues" evidence="1">
    <location>
        <begin position="78"/>
        <end position="88"/>
    </location>
</feature>
<keyword evidence="4" id="KW-1185">Reference proteome</keyword>
<dbReference type="AlphaFoldDB" id="A0A9P5SIR7"/>
<dbReference type="InterPro" id="IPR001849">
    <property type="entry name" value="PH_domain"/>
</dbReference>
<feature type="compositionally biased region" description="Acidic residues" evidence="1">
    <location>
        <begin position="496"/>
        <end position="514"/>
    </location>
</feature>
<comment type="caution">
    <text evidence="3">The sequence shown here is derived from an EMBL/GenBank/DDBJ whole genome shotgun (WGS) entry which is preliminary data.</text>
</comment>
<evidence type="ECO:0000313" key="3">
    <source>
        <dbReference type="EMBL" id="KAF9328403.1"/>
    </source>
</evidence>
<name>A0A9P5SIR7_9FUNG</name>
<feature type="compositionally biased region" description="Polar residues" evidence="1">
    <location>
        <begin position="430"/>
        <end position="448"/>
    </location>
</feature>
<dbReference type="EMBL" id="JAAAUY010000567">
    <property type="protein sequence ID" value="KAF9328403.1"/>
    <property type="molecule type" value="Genomic_DNA"/>
</dbReference>
<dbReference type="Pfam" id="PF00169">
    <property type="entry name" value="PH"/>
    <property type="match status" value="1"/>
</dbReference>
<evidence type="ECO:0000313" key="4">
    <source>
        <dbReference type="Proteomes" id="UP000696485"/>
    </source>
</evidence>
<dbReference type="SUPFAM" id="SSF50729">
    <property type="entry name" value="PH domain-like"/>
    <property type="match status" value="1"/>
</dbReference>
<sequence length="634" mass="72038">MWGRLLTSIFPSERSEGTDGESGSNRDSMDGATDLASQQRLLFSHSNLHQSVNPLFQQQLFFYADEIPDMARVESEHIRHEGNEDGARRTSTSDSAVETSRESIEMIGSGESIIRRPSTPNVNGTEGNIAATRPSESVAKISVSSLALSSPPSYWEAAVKYQGWPTIDPRPEQGQEPLPRYTCTVFREGCVNRKTELVGNWRPYRRPWKRTFAHLRGTSLRLYAVDMEDVPRLHVRNISLQMARCEIAADYKQRSNVIRIRACDRTILLECKDRIDTLTWLEHLQAAANIATSLEDRCMPRFYTLPRSQSSHPSNRPSSCRSSRTQTSSCSSSSTAQQQQQQQQQQQPTATQANRQLQLQQQLQEHQEQILQQQRQERLLQLHQRQQQVAVQPLESMQPMSPLTSRTSMISTTHSSSNGSRRANIRFGRRSSNTPSSFQSSDRYTDTSLLTRAQRARAMSDEDRQVEAMRFGDDAMMRSVLQALGNSSESEHVQDDSEEDEDDDEEEEDNEEDDGHGTDVDLGDPRPFQGGERVPLRRHSEQLSSERLSLSLRIGPYSRRQSIQELGRSSSNSSGSSSRHQGESDSQDWSTRPVHDDDEHQQRGWNRSLRIFGNLWGHQPQHPRHQRPLSLTAS</sequence>
<feature type="compositionally biased region" description="Polar residues" evidence="1">
    <location>
        <begin position="89"/>
        <end position="98"/>
    </location>
</feature>
<organism evidence="3 4">
    <name type="scientific">Podila minutissima</name>
    <dbReference type="NCBI Taxonomy" id="64525"/>
    <lineage>
        <taxon>Eukaryota</taxon>
        <taxon>Fungi</taxon>
        <taxon>Fungi incertae sedis</taxon>
        <taxon>Mucoromycota</taxon>
        <taxon>Mortierellomycotina</taxon>
        <taxon>Mortierellomycetes</taxon>
        <taxon>Mortierellales</taxon>
        <taxon>Mortierellaceae</taxon>
        <taxon>Podila</taxon>
    </lineage>
</organism>
<dbReference type="PANTHER" id="PTHR37283">
    <property type="entry name" value="PH DOMAIN-CONTAINING PROTEIN YHR131C"/>
    <property type="match status" value="1"/>
</dbReference>
<feature type="compositionally biased region" description="Low complexity" evidence="1">
    <location>
        <begin position="567"/>
        <end position="579"/>
    </location>
</feature>
<evidence type="ECO:0000259" key="2">
    <source>
        <dbReference type="PROSITE" id="PS50003"/>
    </source>
</evidence>
<feature type="region of interest" description="Disordered" evidence="1">
    <location>
        <begin position="391"/>
        <end position="448"/>
    </location>
</feature>
<feature type="region of interest" description="Disordered" evidence="1">
    <location>
        <begin position="615"/>
        <end position="634"/>
    </location>
</feature>
<proteinExistence type="predicted"/>
<dbReference type="Gene3D" id="2.30.29.30">
    <property type="entry name" value="Pleckstrin-homology domain (PH domain)/Phosphotyrosine-binding domain (PTB)"/>
    <property type="match status" value="1"/>
</dbReference>
<dbReference type="InterPro" id="IPR011993">
    <property type="entry name" value="PH-like_dom_sf"/>
</dbReference>
<feature type="region of interest" description="Disordered" evidence="1">
    <location>
        <begin position="485"/>
        <end position="606"/>
    </location>
</feature>
<reference evidence="3" key="1">
    <citation type="journal article" date="2020" name="Fungal Divers.">
        <title>Resolving the Mortierellaceae phylogeny through synthesis of multi-gene phylogenetics and phylogenomics.</title>
        <authorList>
            <person name="Vandepol N."/>
            <person name="Liber J."/>
            <person name="Desiro A."/>
            <person name="Na H."/>
            <person name="Kennedy M."/>
            <person name="Barry K."/>
            <person name="Grigoriev I.V."/>
            <person name="Miller A.N."/>
            <person name="O'Donnell K."/>
            <person name="Stajich J.E."/>
            <person name="Bonito G."/>
        </authorList>
    </citation>
    <scope>NUCLEOTIDE SEQUENCE</scope>
    <source>
        <strain evidence="3">NVP1</strain>
    </source>
</reference>
<dbReference type="Proteomes" id="UP000696485">
    <property type="component" value="Unassembled WGS sequence"/>
</dbReference>
<feature type="compositionally biased region" description="Polar residues" evidence="1">
    <location>
        <begin position="398"/>
        <end position="421"/>
    </location>
</feature>
<dbReference type="PANTHER" id="PTHR37283:SF1">
    <property type="entry name" value="PH DOMAIN-CONTAINING PROTEIN YHR131C"/>
    <property type="match status" value="1"/>
</dbReference>
<feature type="compositionally biased region" description="Low complexity" evidence="1">
    <location>
        <begin position="306"/>
        <end position="350"/>
    </location>
</feature>
<feature type="region of interest" description="Disordered" evidence="1">
    <location>
        <begin position="304"/>
        <end position="350"/>
    </location>
</feature>
<protein>
    <recommendedName>
        <fullName evidence="2">PH domain-containing protein</fullName>
    </recommendedName>
</protein>
<feature type="compositionally biased region" description="Basic and acidic residues" evidence="1">
    <location>
        <begin position="593"/>
        <end position="602"/>
    </location>
</feature>